<evidence type="ECO:0000259" key="2">
    <source>
        <dbReference type="PROSITE" id="PS50011"/>
    </source>
</evidence>
<evidence type="ECO:0000313" key="4">
    <source>
        <dbReference type="Proteomes" id="UP000271241"/>
    </source>
</evidence>
<keyword evidence="3" id="KW-0808">Transferase</keyword>
<dbReference type="GO" id="GO:0005634">
    <property type="term" value="C:nucleus"/>
    <property type="evidence" value="ECO:0007669"/>
    <property type="project" value="TreeGrafter"/>
</dbReference>
<dbReference type="InterPro" id="IPR000719">
    <property type="entry name" value="Prot_kinase_dom"/>
</dbReference>
<dbReference type="Pfam" id="PF00069">
    <property type="entry name" value="Pkinase"/>
    <property type="match status" value="1"/>
</dbReference>
<keyword evidence="1" id="KW-0732">Signal</keyword>
<dbReference type="PANTHER" id="PTHR44167">
    <property type="entry name" value="OVARIAN-SPECIFIC SERINE/THREONINE-PROTEIN KINASE LOK-RELATED"/>
    <property type="match status" value="1"/>
</dbReference>
<dbReference type="InterPro" id="IPR011009">
    <property type="entry name" value="Kinase-like_dom_sf"/>
</dbReference>
<dbReference type="Gene3D" id="1.10.510.10">
    <property type="entry name" value="Transferase(Phosphotransferase) domain 1"/>
    <property type="match status" value="1"/>
</dbReference>
<gene>
    <name evidence="3" type="ORF">THASP1DRAFT_32681</name>
</gene>
<sequence length="331" mass="36242">MRIVAIASLAIVATIAPWFVGVSHAIPTPGANVSTAHNRPDIPGITIEQEISAQRDETYTALARYKSQPGFLKCTTKQSRFERERDVLSGIHARLSVAKDTLSNTSGMIVGLLEVFAPSNGYYCLLLERLDGITLGEYSEELTAEQCDAILPGIFKQLIDALKLMHSLGYVHGDIKPQNVIVIEDEPSGTPRAVLIDFDGAQYVGNQLGLSVSGTYGYRPPEDYLGELSDQYKRDSWMLGATLYATLVNMPPYGFICSPTQEMYKQMSKESHAAEMVAIANSGANNIYPIGSSKNTHLLALMHTLMTCKIKHRPTVSELDPLLLHNLVNNG</sequence>
<dbReference type="SUPFAM" id="SSF56112">
    <property type="entry name" value="Protein kinase-like (PK-like)"/>
    <property type="match status" value="1"/>
</dbReference>
<dbReference type="SMART" id="SM00220">
    <property type="entry name" value="S_TKc"/>
    <property type="match status" value="1"/>
</dbReference>
<feature type="chain" id="PRO_5021002424" evidence="1">
    <location>
        <begin position="26"/>
        <end position="331"/>
    </location>
</feature>
<evidence type="ECO:0000256" key="1">
    <source>
        <dbReference type="SAM" id="SignalP"/>
    </source>
</evidence>
<protein>
    <submittedName>
        <fullName evidence="3">Kinase-like domain-containing protein</fullName>
    </submittedName>
</protein>
<evidence type="ECO:0000313" key="3">
    <source>
        <dbReference type="EMBL" id="RKP05482.1"/>
    </source>
</evidence>
<dbReference type="AlphaFoldDB" id="A0A4P9XIG1"/>
<dbReference type="GO" id="GO:0004674">
    <property type="term" value="F:protein serine/threonine kinase activity"/>
    <property type="evidence" value="ECO:0007669"/>
    <property type="project" value="TreeGrafter"/>
</dbReference>
<reference evidence="4" key="1">
    <citation type="journal article" date="2018" name="Nat. Microbiol.">
        <title>Leveraging single-cell genomics to expand the fungal tree of life.</title>
        <authorList>
            <person name="Ahrendt S.R."/>
            <person name="Quandt C.A."/>
            <person name="Ciobanu D."/>
            <person name="Clum A."/>
            <person name="Salamov A."/>
            <person name="Andreopoulos B."/>
            <person name="Cheng J.F."/>
            <person name="Woyke T."/>
            <person name="Pelin A."/>
            <person name="Henrissat B."/>
            <person name="Reynolds N.K."/>
            <person name="Benny G.L."/>
            <person name="Smith M.E."/>
            <person name="James T.Y."/>
            <person name="Grigoriev I.V."/>
        </authorList>
    </citation>
    <scope>NUCLEOTIDE SEQUENCE [LARGE SCALE GENOMIC DNA]</scope>
    <source>
        <strain evidence="4">RSA 1356</strain>
    </source>
</reference>
<dbReference type="Proteomes" id="UP000271241">
    <property type="component" value="Unassembled WGS sequence"/>
</dbReference>
<dbReference type="OrthoDB" id="3250441at2759"/>
<dbReference type="InterPro" id="IPR008271">
    <property type="entry name" value="Ser/Thr_kinase_AS"/>
</dbReference>
<keyword evidence="3" id="KW-0418">Kinase</keyword>
<dbReference type="PROSITE" id="PS00108">
    <property type="entry name" value="PROTEIN_KINASE_ST"/>
    <property type="match status" value="1"/>
</dbReference>
<dbReference type="PROSITE" id="PS50011">
    <property type="entry name" value="PROTEIN_KINASE_DOM"/>
    <property type="match status" value="1"/>
</dbReference>
<dbReference type="GO" id="GO:0005524">
    <property type="term" value="F:ATP binding"/>
    <property type="evidence" value="ECO:0007669"/>
    <property type="project" value="InterPro"/>
</dbReference>
<proteinExistence type="predicted"/>
<dbReference type="PANTHER" id="PTHR44167:SF24">
    <property type="entry name" value="SERINE_THREONINE-PROTEIN KINASE CHK2"/>
    <property type="match status" value="1"/>
</dbReference>
<organism evidence="3 4">
    <name type="scientific">Thamnocephalis sphaerospora</name>
    <dbReference type="NCBI Taxonomy" id="78915"/>
    <lineage>
        <taxon>Eukaryota</taxon>
        <taxon>Fungi</taxon>
        <taxon>Fungi incertae sedis</taxon>
        <taxon>Zoopagomycota</taxon>
        <taxon>Zoopagomycotina</taxon>
        <taxon>Zoopagomycetes</taxon>
        <taxon>Zoopagales</taxon>
        <taxon>Sigmoideomycetaceae</taxon>
        <taxon>Thamnocephalis</taxon>
    </lineage>
</organism>
<dbReference type="GO" id="GO:0044773">
    <property type="term" value="P:mitotic DNA damage checkpoint signaling"/>
    <property type="evidence" value="ECO:0007669"/>
    <property type="project" value="TreeGrafter"/>
</dbReference>
<dbReference type="EMBL" id="KZ993118">
    <property type="protein sequence ID" value="RKP05482.1"/>
    <property type="molecule type" value="Genomic_DNA"/>
</dbReference>
<feature type="domain" description="Protein kinase" evidence="2">
    <location>
        <begin position="1"/>
        <end position="323"/>
    </location>
</feature>
<accession>A0A4P9XIG1</accession>
<feature type="signal peptide" evidence="1">
    <location>
        <begin position="1"/>
        <end position="25"/>
    </location>
</feature>
<keyword evidence="4" id="KW-1185">Reference proteome</keyword>
<name>A0A4P9XIG1_9FUNG</name>